<accession>A0A6S6TPT5</accession>
<name>A0A6S6TPT5_9GAMM</name>
<feature type="transmembrane region" description="Helical" evidence="1">
    <location>
        <begin position="34"/>
        <end position="62"/>
    </location>
</feature>
<reference evidence="2" key="1">
    <citation type="submission" date="2020-01" db="EMBL/GenBank/DDBJ databases">
        <authorList>
            <person name="Meier V. D."/>
            <person name="Meier V D."/>
        </authorList>
    </citation>
    <scope>NUCLEOTIDE SEQUENCE</scope>
    <source>
        <strain evidence="2">HLG_WM_MAG_08</strain>
    </source>
</reference>
<protein>
    <submittedName>
        <fullName evidence="2">Uncharacterized protein</fullName>
    </submittedName>
</protein>
<proteinExistence type="predicted"/>
<evidence type="ECO:0000313" key="2">
    <source>
        <dbReference type="EMBL" id="CAA6817026.1"/>
    </source>
</evidence>
<dbReference type="AlphaFoldDB" id="A0A6S6TPT5"/>
<keyword evidence="1" id="KW-0812">Transmembrane</keyword>
<keyword evidence="1" id="KW-1133">Transmembrane helix</keyword>
<dbReference type="EMBL" id="CACVAV010000270">
    <property type="protein sequence ID" value="CAA6817026.1"/>
    <property type="molecule type" value="Genomic_DNA"/>
</dbReference>
<gene>
    <name evidence="2" type="ORF">HELGO_WM46881</name>
</gene>
<organism evidence="2">
    <name type="scientific">uncultured Thiotrichaceae bacterium</name>
    <dbReference type="NCBI Taxonomy" id="298394"/>
    <lineage>
        <taxon>Bacteria</taxon>
        <taxon>Pseudomonadati</taxon>
        <taxon>Pseudomonadota</taxon>
        <taxon>Gammaproteobacteria</taxon>
        <taxon>Thiotrichales</taxon>
        <taxon>Thiotrichaceae</taxon>
        <taxon>environmental samples</taxon>
    </lineage>
</organism>
<sequence>MLDKTSKEWKNTPIWVRSALCLVNTRQDALRQEALTAVLAALLLVFTASTFIGAIVLIVSFMSVGAMKWVDNTGQWESN</sequence>
<evidence type="ECO:0000256" key="1">
    <source>
        <dbReference type="SAM" id="Phobius"/>
    </source>
</evidence>
<keyword evidence="1" id="KW-0472">Membrane</keyword>